<accession>A0A1F4ZD79</accession>
<gene>
    <name evidence="2" type="ORF">A2989_03280</name>
</gene>
<evidence type="ECO:0000313" key="2">
    <source>
        <dbReference type="EMBL" id="OGD03677.1"/>
    </source>
</evidence>
<evidence type="ECO:0000256" key="1">
    <source>
        <dbReference type="SAM" id="MobiDB-lite"/>
    </source>
</evidence>
<dbReference type="Proteomes" id="UP000177080">
    <property type="component" value="Unassembled WGS sequence"/>
</dbReference>
<feature type="region of interest" description="Disordered" evidence="1">
    <location>
        <begin position="96"/>
        <end position="124"/>
    </location>
</feature>
<reference evidence="2 3" key="1">
    <citation type="journal article" date="2016" name="Nat. Commun.">
        <title>Thousands of microbial genomes shed light on interconnected biogeochemical processes in an aquifer system.</title>
        <authorList>
            <person name="Anantharaman K."/>
            <person name="Brown C.T."/>
            <person name="Hug L.A."/>
            <person name="Sharon I."/>
            <person name="Castelle C.J."/>
            <person name="Probst A.J."/>
            <person name="Thomas B.C."/>
            <person name="Singh A."/>
            <person name="Wilkins M.J."/>
            <person name="Karaoz U."/>
            <person name="Brodie E.L."/>
            <person name="Williams K.H."/>
            <person name="Hubbard S.S."/>
            <person name="Banfield J.F."/>
        </authorList>
    </citation>
    <scope>NUCLEOTIDE SEQUENCE [LARGE SCALE GENOMIC DNA]</scope>
</reference>
<evidence type="ECO:0000313" key="3">
    <source>
        <dbReference type="Proteomes" id="UP000177080"/>
    </source>
</evidence>
<dbReference type="EMBL" id="MEXN01000005">
    <property type="protein sequence ID" value="OGD03677.1"/>
    <property type="molecule type" value="Genomic_DNA"/>
</dbReference>
<organism evidence="2 3">
    <name type="scientific">Candidatus Amesbacteria bacterium RIFCSPLOWO2_01_FULL_48_25</name>
    <dbReference type="NCBI Taxonomy" id="1797259"/>
    <lineage>
        <taxon>Bacteria</taxon>
        <taxon>Candidatus Amesiibacteriota</taxon>
    </lineage>
</organism>
<comment type="caution">
    <text evidence="2">The sequence shown here is derived from an EMBL/GenBank/DDBJ whole genome shotgun (WGS) entry which is preliminary data.</text>
</comment>
<dbReference type="AlphaFoldDB" id="A0A1F4ZD79"/>
<name>A0A1F4ZD79_9BACT</name>
<protein>
    <submittedName>
        <fullName evidence="2">Uncharacterized protein</fullName>
    </submittedName>
</protein>
<dbReference type="STRING" id="1797259.A2989_03280"/>
<sequence length="143" mass="16339">MQVKLVRNPWETSFENLTTKVHKSVKKAASDATKTIAADVKSSFAEAPADKQVAQANLQAVQQEVKPEEKKKLDQWRRNLADLEAQIKKAREERLKKEQALRQAQGERAEKKKVEEKKKKEEPVWKKMMKMGSQAERKVNAGG</sequence>
<proteinExistence type="predicted"/>